<dbReference type="AlphaFoldDB" id="A0A9K3JFH7"/>
<accession>A0A9K3JFH7</accession>
<dbReference type="Gramene" id="mRNA:HanXRQr2_Chr03g0101671">
    <property type="protein sequence ID" value="CDS:HanXRQr2_Chr03g0101671.1"/>
    <property type="gene ID" value="HanXRQr2_Chr03g0101671"/>
</dbReference>
<proteinExistence type="predicted"/>
<name>A0A9K3JFH7_HELAN</name>
<gene>
    <name evidence="1" type="ORF">HanXRQr2_Chr03g0101671</name>
</gene>
<comment type="caution">
    <text evidence="1">The sequence shown here is derived from an EMBL/GenBank/DDBJ whole genome shotgun (WGS) entry which is preliminary data.</text>
</comment>
<keyword evidence="2" id="KW-1185">Reference proteome</keyword>
<dbReference type="Proteomes" id="UP000215914">
    <property type="component" value="Unassembled WGS sequence"/>
</dbReference>
<reference evidence="1" key="1">
    <citation type="journal article" date="2017" name="Nature">
        <title>The sunflower genome provides insights into oil metabolism, flowering and Asterid evolution.</title>
        <authorList>
            <person name="Badouin H."/>
            <person name="Gouzy J."/>
            <person name="Grassa C.J."/>
            <person name="Murat F."/>
            <person name="Staton S.E."/>
            <person name="Cottret L."/>
            <person name="Lelandais-Briere C."/>
            <person name="Owens G.L."/>
            <person name="Carrere S."/>
            <person name="Mayjonade B."/>
            <person name="Legrand L."/>
            <person name="Gill N."/>
            <person name="Kane N.C."/>
            <person name="Bowers J.E."/>
            <person name="Hubner S."/>
            <person name="Bellec A."/>
            <person name="Berard A."/>
            <person name="Berges H."/>
            <person name="Blanchet N."/>
            <person name="Boniface M.C."/>
            <person name="Brunel D."/>
            <person name="Catrice O."/>
            <person name="Chaidir N."/>
            <person name="Claudel C."/>
            <person name="Donnadieu C."/>
            <person name="Faraut T."/>
            <person name="Fievet G."/>
            <person name="Helmstetter N."/>
            <person name="King M."/>
            <person name="Knapp S.J."/>
            <person name="Lai Z."/>
            <person name="Le Paslier M.C."/>
            <person name="Lippi Y."/>
            <person name="Lorenzon L."/>
            <person name="Mandel J.R."/>
            <person name="Marage G."/>
            <person name="Marchand G."/>
            <person name="Marquand E."/>
            <person name="Bret-Mestries E."/>
            <person name="Morien E."/>
            <person name="Nambeesan S."/>
            <person name="Nguyen T."/>
            <person name="Pegot-Espagnet P."/>
            <person name="Pouilly N."/>
            <person name="Raftis F."/>
            <person name="Sallet E."/>
            <person name="Schiex T."/>
            <person name="Thomas J."/>
            <person name="Vandecasteele C."/>
            <person name="Vares D."/>
            <person name="Vear F."/>
            <person name="Vautrin S."/>
            <person name="Crespi M."/>
            <person name="Mangin B."/>
            <person name="Burke J.M."/>
            <person name="Salse J."/>
            <person name="Munos S."/>
            <person name="Vincourt P."/>
            <person name="Rieseberg L.H."/>
            <person name="Langlade N.B."/>
        </authorList>
    </citation>
    <scope>NUCLEOTIDE SEQUENCE</scope>
    <source>
        <tissue evidence="1">Leaves</tissue>
    </source>
</reference>
<sequence>MDVGPRFKVNIKKKKYLWNIGCKAVENSLDVASYFLSHPTKFFLWVCRFSNHCILKIHNNYPIT</sequence>
<organism evidence="1 2">
    <name type="scientific">Helianthus annuus</name>
    <name type="common">Common sunflower</name>
    <dbReference type="NCBI Taxonomy" id="4232"/>
    <lineage>
        <taxon>Eukaryota</taxon>
        <taxon>Viridiplantae</taxon>
        <taxon>Streptophyta</taxon>
        <taxon>Embryophyta</taxon>
        <taxon>Tracheophyta</taxon>
        <taxon>Spermatophyta</taxon>
        <taxon>Magnoliopsida</taxon>
        <taxon>eudicotyledons</taxon>
        <taxon>Gunneridae</taxon>
        <taxon>Pentapetalae</taxon>
        <taxon>asterids</taxon>
        <taxon>campanulids</taxon>
        <taxon>Asterales</taxon>
        <taxon>Asteraceae</taxon>
        <taxon>Asteroideae</taxon>
        <taxon>Heliantheae alliance</taxon>
        <taxon>Heliantheae</taxon>
        <taxon>Helianthus</taxon>
    </lineage>
</organism>
<evidence type="ECO:0000313" key="2">
    <source>
        <dbReference type="Proteomes" id="UP000215914"/>
    </source>
</evidence>
<evidence type="ECO:0000313" key="1">
    <source>
        <dbReference type="EMBL" id="KAF5813687.1"/>
    </source>
</evidence>
<protein>
    <submittedName>
        <fullName evidence="1">Uncharacterized protein</fullName>
    </submittedName>
</protein>
<reference evidence="1" key="2">
    <citation type="submission" date="2020-06" db="EMBL/GenBank/DDBJ databases">
        <title>Helianthus annuus Genome sequencing and assembly Release 2.</title>
        <authorList>
            <person name="Gouzy J."/>
            <person name="Langlade N."/>
            <person name="Munos S."/>
        </authorList>
    </citation>
    <scope>NUCLEOTIDE SEQUENCE</scope>
    <source>
        <tissue evidence="1">Leaves</tissue>
    </source>
</reference>
<dbReference type="EMBL" id="MNCJ02000318">
    <property type="protein sequence ID" value="KAF5813687.1"/>
    <property type="molecule type" value="Genomic_DNA"/>
</dbReference>